<evidence type="ECO:0000256" key="9">
    <source>
        <dbReference type="RuleBase" id="RU000688"/>
    </source>
</evidence>
<feature type="transmembrane region" description="Helical" evidence="10">
    <location>
        <begin position="279"/>
        <end position="305"/>
    </location>
</feature>
<keyword evidence="2" id="KW-1003">Cell membrane</keyword>
<dbReference type="PANTHER" id="PTHR24229:SF40">
    <property type="entry name" value="ALLATOSTATIN C RECEPTOR 1-RELATED"/>
    <property type="match status" value="1"/>
</dbReference>
<sequence>MWQTYTSACIYIITMKIGLIGNIWVIGSVIRNRRPRNNLTYLSTSDRLRTYIFVLAIIDLTVVSTLIIRTIYAILPTITFDVSICRAVFFIDHLVKLASLICLACISIERYITIRKPFNSQIRQRLFKITPFFASGLLIMVLSALLLKSGSVTTKTDHLNCQQIHHQSSLIIFSGLIVAFTFIFLLSIVSINYGQIVRHVRRKFWKRKARVCASSRQHQLLVSEPRYMRDMTSAIVRVAVFHVICWLPYCIFQISPDEVSSVISTSVRMFERHEIGSGWIAWATFIVNWLTYVNSACDWVFYAVLNRDLRTLIRTNTERRKRSTLSQYTSPNTFHRSLRRQFSGGGHRLLQSGNASKSAPGSFDECIPINSSLPHGSQLIVPSSPKFSNYSVDYMAYSNAPSSPRLYSSCSQKS</sequence>
<evidence type="ECO:0000256" key="1">
    <source>
        <dbReference type="ARBA" id="ARBA00004651"/>
    </source>
</evidence>
<dbReference type="GO" id="GO:0007218">
    <property type="term" value="P:neuropeptide signaling pathway"/>
    <property type="evidence" value="ECO:0007669"/>
    <property type="project" value="TreeGrafter"/>
</dbReference>
<keyword evidence="4 10" id="KW-1133">Transmembrane helix</keyword>
<reference evidence="13" key="1">
    <citation type="submission" date="2022-11" db="UniProtKB">
        <authorList>
            <consortium name="WormBaseParasite"/>
        </authorList>
    </citation>
    <scope>IDENTIFICATION</scope>
</reference>
<evidence type="ECO:0000313" key="12">
    <source>
        <dbReference type="Proteomes" id="UP000887569"/>
    </source>
</evidence>
<evidence type="ECO:0000256" key="10">
    <source>
        <dbReference type="SAM" id="Phobius"/>
    </source>
</evidence>
<comment type="subcellular location">
    <subcellularLocation>
        <location evidence="1">Cell membrane</location>
        <topology evidence="1">Multi-pass membrane protein</topology>
    </subcellularLocation>
</comment>
<dbReference type="PROSITE" id="PS00237">
    <property type="entry name" value="G_PROTEIN_RECEP_F1_1"/>
    <property type="match status" value="1"/>
</dbReference>
<feature type="transmembrane region" description="Helical" evidence="10">
    <location>
        <begin position="87"/>
        <end position="108"/>
    </location>
</feature>
<evidence type="ECO:0000256" key="4">
    <source>
        <dbReference type="ARBA" id="ARBA00022989"/>
    </source>
</evidence>
<accession>A0A914ZPU2</accession>
<dbReference type="Gene3D" id="1.20.1070.10">
    <property type="entry name" value="Rhodopsin 7-helix transmembrane proteins"/>
    <property type="match status" value="1"/>
</dbReference>
<dbReference type="Pfam" id="PF00001">
    <property type="entry name" value="7tm_1"/>
    <property type="match status" value="1"/>
</dbReference>
<feature type="transmembrane region" description="Helical" evidence="10">
    <location>
        <begin position="51"/>
        <end position="75"/>
    </location>
</feature>
<dbReference type="InterPro" id="IPR000276">
    <property type="entry name" value="GPCR_Rhodpsn"/>
</dbReference>
<organism evidence="12 13">
    <name type="scientific">Parascaris univalens</name>
    <name type="common">Nematode worm</name>
    <dbReference type="NCBI Taxonomy" id="6257"/>
    <lineage>
        <taxon>Eukaryota</taxon>
        <taxon>Metazoa</taxon>
        <taxon>Ecdysozoa</taxon>
        <taxon>Nematoda</taxon>
        <taxon>Chromadorea</taxon>
        <taxon>Rhabditida</taxon>
        <taxon>Spirurina</taxon>
        <taxon>Ascaridomorpha</taxon>
        <taxon>Ascaridoidea</taxon>
        <taxon>Ascarididae</taxon>
        <taxon>Parascaris</taxon>
    </lineage>
</organism>
<feature type="transmembrane region" description="Helical" evidence="10">
    <location>
        <begin position="12"/>
        <end position="30"/>
    </location>
</feature>
<evidence type="ECO:0000259" key="11">
    <source>
        <dbReference type="PROSITE" id="PS50262"/>
    </source>
</evidence>
<feature type="transmembrane region" description="Helical" evidence="10">
    <location>
        <begin position="170"/>
        <end position="193"/>
    </location>
</feature>
<dbReference type="AlphaFoldDB" id="A0A914ZPU2"/>
<dbReference type="InterPro" id="IPR017452">
    <property type="entry name" value="GPCR_Rhodpsn_7TM"/>
</dbReference>
<keyword evidence="12" id="KW-1185">Reference proteome</keyword>
<evidence type="ECO:0000256" key="8">
    <source>
        <dbReference type="ARBA" id="ARBA00023224"/>
    </source>
</evidence>
<evidence type="ECO:0000256" key="7">
    <source>
        <dbReference type="ARBA" id="ARBA00023170"/>
    </source>
</evidence>
<proteinExistence type="inferred from homology"/>
<dbReference type="Proteomes" id="UP000887569">
    <property type="component" value="Unplaced"/>
</dbReference>
<feature type="transmembrane region" description="Helical" evidence="10">
    <location>
        <begin position="129"/>
        <end position="150"/>
    </location>
</feature>
<keyword evidence="5 9" id="KW-0297">G-protein coupled receptor</keyword>
<name>A0A914ZPU2_PARUN</name>
<evidence type="ECO:0000256" key="6">
    <source>
        <dbReference type="ARBA" id="ARBA00023136"/>
    </source>
</evidence>
<dbReference type="PANTHER" id="PTHR24229">
    <property type="entry name" value="NEUROPEPTIDES RECEPTOR"/>
    <property type="match status" value="1"/>
</dbReference>
<dbReference type="GO" id="GO:0005886">
    <property type="term" value="C:plasma membrane"/>
    <property type="evidence" value="ECO:0007669"/>
    <property type="project" value="UniProtKB-SubCell"/>
</dbReference>
<dbReference type="WBParaSite" id="PgB08_g063_t01">
    <property type="protein sequence ID" value="PgB08_g063_t01"/>
    <property type="gene ID" value="PgB08_g063"/>
</dbReference>
<keyword evidence="6 10" id="KW-0472">Membrane</keyword>
<protein>
    <submittedName>
        <fullName evidence="13">G-protein coupled receptors family 1 profile domain-containing protein</fullName>
    </submittedName>
</protein>
<keyword evidence="7 9" id="KW-0675">Receptor</keyword>
<evidence type="ECO:0000256" key="5">
    <source>
        <dbReference type="ARBA" id="ARBA00023040"/>
    </source>
</evidence>
<dbReference type="CDD" id="cd00637">
    <property type="entry name" value="7tm_classA_rhodopsin-like"/>
    <property type="match status" value="1"/>
</dbReference>
<keyword evidence="3 9" id="KW-0812">Transmembrane</keyword>
<dbReference type="PRINTS" id="PR00237">
    <property type="entry name" value="GPCRRHODOPSN"/>
</dbReference>
<dbReference type="SUPFAM" id="SSF81321">
    <property type="entry name" value="Family A G protein-coupled receptor-like"/>
    <property type="match status" value="1"/>
</dbReference>
<feature type="transmembrane region" description="Helical" evidence="10">
    <location>
        <begin position="234"/>
        <end position="254"/>
    </location>
</feature>
<keyword evidence="8 9" id="KW-0807">Transducer</keyword>
<evidence type="ECO:0000256" key="3">
    <source>
        <dbReference type="ARBA" id="ARBA00022692"/>
    </source>
</evidence>
<comment type="similarity">
    <text evidence="9">Belongs to the G-protein coupled receptor 1 family.</text>
</comment>
<dbReference type="PROSITE" id="PS50262">
    <property type="entry name" value="G_PROTEIN_RECEP_F1_2"/>
    <property type="match status" value="1"/>
</dbReference>
<feature type="domain" description="G-protein coupled receptors family 1 profile" evidence="11">
    <location>
        <begin position="21"/>
        <end position="302"/>
    </location>
</feature>
<evidence type="ECO:0000313" key="13">
    <source>
        <dbReference type="WBParaSite" id="PgB08_g063_t01"/>
    </source>
</evidence>
<dbReference type="GO" id="GO:0042923">
    <property type="term" value="F:neuropeptide binding"/>
    <property type="evidence" value="ECO:0007669"/>
    <property type="project" value="TreeGrafter"/>
</dbReference>
<evidence type="ECO:0000256" key="2">
    <source>
        <dbReference type="ARBA" id="ARBA00022475"/>
    </source>
</evidence>
<dbReference type="GO" id="GO:0004930">
    <property type="term" value="F:G protein-coupled receptor activity"/>
    <property type="evidence" value="ECO:0007669"/>
    <property type="project" value="UniProtKB-KW"/>
</dbReference>
<dbReference type="GO" id="GO:0043005">
    <property type="term" value="C:neuron projection"/>
    <property type="evidence" value="ECO:0007669"/>
    <property type="project" value="TreeGrafter"/>
</dbReference>